<dbReference type="PROSITE" id="PS51257">
    <property type="entry name" value="PROKAR_LIPOPROTEIN"/>
    <property type="match status" value="1"/>
</dbReference>
<dbReference type="PANTHER" id="PTHR30329:SF21">
    <property type="entry name" value="LIPOPROTEIN YIAD-RELATED"/>
    <property type="match status" value="1"/>
</dbReference>
<name>A0ABZ1C935_9BACT</name>
<dbReference type="InterPro" id="IPR006664">
    <property type="entry name" value="OMP_bac"/>
</dbReference>
<keyword evidence="8" id="KW-1185">Reference proteome</keyword>
<dbReference type="RefSeq" id="WP_221028761.1">
    <property type="nucleotide sequence ID" value="NZ_CP139781.1"/>
</dbReference>
<dbReference type="PRINTS" id="PR01021">
    <property type="entry name" value="OMPADOMAIN"/>
</dbReference>
<comment type="subcellular location">
    <subcellularLocation>
        <location evidence="1">Cell outer membrane</location>
    </subcellularLocation>
</comment>
<evidence type="ECO:0000313" key="7">
    <source>
        <dbReference type="EMBL" id="WRQ88211.1"/>
    </source>
</evidence>
<reference evidence="7 8" key="2">
    <citation type="submission" date="2023-12" db="EMBL/GenBank/DDBJ databases">
        <title>Description of an unclassified Opitutus bacterium of Verrucomicrobiota.</title>
        <authorList>
            <person name="Zhang D.-F."/>
        </authorList>
    </citation>
    <scope>NUCLEOTIDE SEQUENCE [LARGE SCALE GENOMIC DNA]</scope>
    <source>
        <strain evidence="7 8">WL0086</strain>
    </source>
</reference>
<dbReference type="Gene3D" id="3.30.1330.60">
    <property type="entry name" value="OmpA-like domain"/>
    <property type="match status" value="1"/>
</dbReference>
<dbReference type="PROSITE" id="PS51123">
    <property type="entry name" value="OMPA_2"/>
    <property type="match status" value="1"/>
</dbReference>
<keyword evidence="3" id="KW-0998">Cell outer membrane</keyword>
<dbReference type="SUPFAM" id="SSF103088">
    <property type="entry name" value="OmpA-like"/>
    <property type="match status" value="1"/>
</dbReference>
<dbReference type="PANTHER" id="PTHR30329">
    <property type="entry name" value="STATOR ELEMENT OF FLAGELLAR MOTOR COMPLEX"/>
    <property type="match status" value="1"/>
</dbReference>
<dbReference type="InterPro" id="IPR050330">
    <property type="entry name" value="Bact_OuterMem_StrucFunc"/>
</dbReference>
<evidence type="ECO:0000256" key="1">
    <source>
        <dbReference type="ARBA" id="ARBA00004442"/>
    </source>
</evidence>
<feature type="chain" id="PRO_5045898919" evidence="5">
    <location>
        <begin position="21"/>
        <end position="197"/>
    </location>
</feature>
<sequence>MSVFAKKFLLVLTVATLALTGCTKKPVRPDPSATAMGMQGAGGGAGYGDSLLNQGIDTGLDPLLDGSASGLEMRGGDGYYEDDQMIKGLLEPVYFDFDQSGIKTSERIKLEAAIDYLNANPQHRLLLEGHCDWKGTAEYNLGLGDRRAGSARQFLETAGVAASRLETASKGDLEAVENASDSQMAQDRRVELIILKL</sequence>
<evidence type="ECO:0000256" key="2">
    <source>
        <dbReference type="ARBA" id="ARBA00023136"/>
    </source>
</evidence>
<dbReference type="EMBL" id="CP139781">
    <property type="protein sequence ID" value="WRQ88211.1"/>
    <property type="molecule type" value="Genomic_DNA"/>
</dbReference>
<dbReference type="Pfam" id="PF00691">
    <property type="entry name" value="OmpA"/>
    <property type="match status" value="1"/>
</dbReference>
<evidence type="ECO:0000256" key="4">
    <source>
        <dbReference type="PROSITE-ProRule" id="PRU00473"/>
    </source>
</evidence>
<dbReference type="InterPro" id="IPR006665">
    <property type="entry name" value="OmpA-like"/>
</dbReference>
<dbReference type="Proteomes" id="UP000738431">
    <property type="component" value="Chromosome"/>
</dbReference>
<evidence type="ECO:0000256" key="5">
    <source>
        <dbReference type="SAM" id="SignalP"/>
    </source>
</evidence>
<dbReference type="InterPro" id="IPR036737">
    <property type="entry name" value="OmpA-like_sf"/>
</dbReference>
<reference evidence="7 8" key="1">
    <citation type="submission" date="2021-08" db="EMBL/GenBank/DDBJ databases">
        <authorList>
            <person name="Zhang D."/>
            <person name="Zhang A."/>
            <person name="Wang L."/>
        </authorList>
    </citation>
    <scope>NUCLEOTIDE SEQUENCE [LARGE SCALE GENOMIC DNA]</scope>
    <source>
        <strain evidence="7 8">WL0086</strain>
    </source>
</reference>
<protein>
    <submittedName>
        <fullName evidence="7">OmpA family protein</fullName>
    </submittedName>
</protein>
<keyword evidence="5" id="KW-0732">Signal</keyword>
<organism evidence="7 8">
    <name type="scientific">Actomonas aquatica</name>
    <dbReference type="NCBI Taxonomy" id="2866162"/>
    <lineage>
        <taxon>Bacteria</taxon>
        <taxon>Pseudomonadati</taxon>
        <taxon>Verrucomicrobiota</taxon>
        <taxon>Opitutia</taxon>
        <taxon>Opitutales</taxon>
        <taxon>Opitutaceae</taxon>
        <taxon>Actomonas</taxon>
    </lineage>
</organism>
<accession>A0ABZ1C935</accession>
<feature type="signal peptide" evidence="5">
    <location>
        <begin position="1"/>
        <end position="20"/>
    </location>
</feature>
<feature type="domain" description="OmpA-like" evidence="6">
    <location>
        <begin position="82"/>
        <end position="197"/>
    </location>
</feature>
<dbReference type="CDD" id="cd07185">
    <property type="entry name" value="OmpA_C-like"/>
    <property type="match status" value="1"/>
</dbReference>
<evidence type="ECO:0000256" key="3">
    <source>
        <dbReference type="ARBA" id="ARBA00023237"/>
    </source>
</evidence>
<gene>
    <name evidence="7" type="ORF">K1X11_002250</name>
</gene>
<evidence type="ECO:0000259" key="6">
    <source>
        <dbReference type="PROSITE" id="PS51123"/>
    </source>
</evidence>
<proteinExistence type="predicted"/>
<evidence type="ECO:0000313" key="8">
    <source>
        <dbReference type="Proteomes" id="UP000738431"/>
    </source>
</evidence>
<keyword evidence="2 4" id="KW-0472">Membrane</keyword>